<dbReference type="AlphaFoldDB" id="A0A0C9N964"/>
<comment type="caution">
    <text evidence="7">The sequence shown here is derived from an EMBL/GenBank/DDBJ whole genome shotgun (WGS) entry which is preliminary data.</text>
</comment>
<proteinExistence type="inferred from homology"/>
<gene>
    <name evidence="7" type="ORF">SP6_12_01340</name>
</gene>
<dbReference type="InterPro" id="IPR038330">
    <property type="entry name" value="TspO/MBR-related_sf"/>
</dbReference>
<feature type="transmembrane region" description="Helical" evidence="6">
    <location>
        <begin position="91"/>
        <end position="109"/>
    </location>
</feature>
<dbReference type="FunFam" id="1.20.1260.100:FF:000001">
    <property type="entry name" value="translocator protein 2"/>
    <property type="match status" value="1"/>
</dbReference>
<evidence type="ECO:0000256" key="5">
    <source>
        <dbReference type="ARBA" id="ARBA00023136"/>
    </source>
</evidence>
<dbReference type="PIRSF" id="PIRSF005859">
    <property type="entry name" value="PBR"/>
    <property type="match status" value="1"/>
</dbReference>
<dbReference type="Gene3D" id="1.20.1260.100">
    <property type="entry name" value="TspO/MBR protein"/>
    <property type="match status" value="1"/>
</dbReference>
<sequence length="183" mass="20065">MGTIASKGQLRMSFLRWAVVIVPLVLLLGFASGRSVPAGNENEWYRALAKPALTPPGWVFPVAWTTLYILIGLALAMILHARGAKGRGVAIGLFVAQFALNLAWTPLFFGAHRVTVALIVLLAILVLAIWTTFAFARIRRGAAWLMLPYLVWLSFAGVLNWRIGQLNPDAESLVPRSQTSQML</sequence>
<dbReference type="GO" id="GO:0016020">
    <property type="term" value="C:membrane"/>
    <property type="evidence" value="ECO:0007669"/>
    <property type="project" value="UniProtKB-SubCell"/>
</dbReference>
<dbReference type="InterPro" id="IPR004307">
    <property type="entry name" value="TspO_MBR"/>
</dbReference>
<evidence type="ECO:0000256" key="2">
    <source>
        <dbReference type="ARBA" id="ARBA00007524"/>
    </source>
</evidence>
<dbReference type="PANTHER" id="PTHR10057:SF0">
    <property type="entry name" value="TRANSLOCATOR PROTEIN"/>
    <property type="match status" value="1"/>
</dbReference>
<accession>A0A0C9N964</accession>
<evidence type="ECO:0000256" key="1">
    <source>
        <dbReference type="ARBA" id="ARBA00004141"/>
    </source>
</evidence>
<keyword evidence="4 6" id="KW-1133">Transmembrane helix</keyword>
<feature type="transmembrane region" description="Helical" evidence="6">
    <location>
        <begin position="57"/>
        <end position="79"/>
    </location>
</feature>
<dbReference type="PANTHER" id="PTHR10057">
    <property type="entry name" value="PERIPHERAL-TYPE BENZODIAZEPINE RECEPTOR"/>
    <property type="match status" value="1"/>
</dbReference>
<protein>
    <submittedName>
        <fullName evidence="7">DNA, contig: SP612</fullName>
    </submittedName>
</protein>
<keyword evidence="5 6" id="KW-0472">Membrane</keyword>
<name>A0A0C9N964_SPHPI</name>
<dbReference type="Proteomes" id="UP000032025">
    <property type="component" value="Unassembled WGS sequence"/>
</dbReference>
<feature type="transmembrane region" description="Helical" evidence="6">
    <location>
        <begin position="143"/>
        <end position="163"/>
    </location>
</feature>
<dbReference type="GO" id="GO:0033013">
    <property type="term" value="P:tetrapyrrole metabolic process"/>
    <property type="evidence" value="ECO:0007669"/>
    <property type="project" value="UniProtKB-ARBA"/>
</dbReference>
<comment type="similarity">
    <text evidence="2">Belongs to the TspO/BZRP family.</text>
</comment>
<feature type="transmembrane region" description="Helical" evidence="6">
    <location>
        <begin position="115"/>
        <end position="136"/>
    </location>
</feature>
<evidence type="ECO:0000256" key="4">
    <source>
        <dbReference type="ARBA" id="ARBA00022989"/>
    </source>
</evidence>
<dbReference type="EMBL" id="BBJS01000012">
    <property type="protein sequence ID" value="GAN12737.1"/>
    <property type="molecule type" value="Genomic_DNA"/>
</dbReference>
<comment type="subcellular location">
    <subcellularLocation>
        <location evidence="1">Membrane</location>
        <topology evidence="1">Multi-pass membrane protein</topology>
    </subcellularLocation>
</comment>
<keyword evidence="3 6" id="KW-0812">Transmembrane</keyword>
<keyword evidence="8" id="KW-1185">Reference proteome</keyword>
<dbReference type="Pfam" id="PF03073">
    <property type="entry name" value="TspO_MBR"/>
    <property type="match status" value="1"/>
</dbReference>
<evidence type="ECO:0000256" key="6">
    <source>
        <dbReference type="SAM" id="Phobius"/>
    </source>
</evidence>
<dbReference type="CDD" id="cd15904">
    <property type="entry name" value="TSPO_MBR"/>
    <property type="match status" value="1"/>
</dbReference>
<reference evidence="7 8" key="1">
    <citation type="submission" date="2014-08" db="EMBL/GenBank/DDBJ databases">
        <title>Whole genome shotgun sequence of Sphingomonas paucimobilis NBRC 13935.</title>
        <authorList>
            <person name="Hosoyama A."/>
            <person name="Hashimoto M."/>
            <person name="Hosoyama Y."/>
            <person name="Noguchi M."/>
            <person name="Uohara A."/>
            <person name="Ohji S."/>
            <person name="Katano-Makiyama Y."/>
            <person name="Ichikawa N."/>
            <person name="Kimura A."/>
            <person name="Yamazoe A."/>
            <person name="Fujita N."/>
        </authorList>
    </citation>
    <scope>NUCLEOTIDE SEQUENCE [LARGE SCALE GENOMIC DNA]</scope>
    <source>
        <strain evidence="7 8">NBRC 13935</strain>
    </source>
</reference>
<evidence type="ECO:0000313" key="8">
    <source>
        <dbReference type="Proteomes" id="UP000032025"/>
    </source>
</evidence>
<evidence type="ECO:0000313" key="7">
    <source>
        <dbReference type="EMBL" id="GAN12737.1"/>
    </source>
</evidence>
<evidence type="ECO:0000256" key="3">
    <source>
        <dbReference type="ARBA" id="ARBA00022692"/>
    </source>
</evidence>
<organism evidence="7 8">
    <name type="scientific">Sphingomonas paucimobilis NBRC 13935</name>
    <dbReference type="NCBI Taxonomy" id="1219050"/>
    <lineage>
        <taxon>Bacteria</taxon>
        <taxon>Pseudomonadati</taxon>
        <taxon>Pseudomonadota</taxon>
        <taxon>Alphaproteobacteria</taxon>
        <taxon>Sphingomonadales</taxon>
        <taxon>Sphingomonadaceae</taxon>
        <taxon>Sphingomonas</taxon>
    </lineage>
</organism>